<name>A0A914XYH6_9BILA</name>
<dbReference type="Proteomes" id="UP000887577">
    <property type="component" value="Unplaced"/>
</dbReference>
<feature type="region of interest" description="Disordered" evidence="1">
    <location>
        <begin position="1"/>
        <end position="53"/>
    </location>
</feature>
<protein>
    <submittedName>
        <fullName evidence="3">Uncharacterized protein</fullName>
    </submittedName>
</protein>
<accession>A0A914XYH6</accession>
<dbReference type="WBParaSite" id="PSU_v2.g12009.t1">
    <property type="protein sequence ID" value="PSU_v2.g12009.t1"/>
    <property type="gene ID" value="PSU_v2.g12009"/>
</dbReference>
<dbReference type="AlphaFoldDB" id="A0A914XYH6"/>
<feature type="compositionally biased region" description="Low complexity" evidence="1">
    <location>
        <begin position="10"/>
        <end position="31"/>
    </location>
</feature>
<proteinExistence type="predicted"/>
<keyword evidence="2" id="KW-1185">Reference proteome</keyword>
<evidence type="ECO:0000256" key="1">
    <source>
        <dbReference type="SAM" id="MobiDB-lite"/>
    </source>
</evidence>
<evidence type="ECO:0000313" key="2">
    <source>
        <dbReference type="Proteomes" id="UP000887577"/>
    </source>
</evidence>
<evidence type="ECO:0000313" key="3">
    <source>
        <dbReference type="WBParaSite" id="PSU_v2.g12009.t1"/>
    </source>
</evidence>
<reference evidence="3" key="1">
    <citation type="submission" date="2022-11" db="UniProtKB">
        <authorList>
            <consortium name="WormBaseParasite"/>
        </authorList>
    </citation>
    <scope>IDENTIFICATION</scope>
</reference>
<organism evidence="2 3">
    <name type="scientific">Panagrolaimus superbus</name>
    <dbReference type="NCBI Taxonomy" id="310955"/>
    <lineage>
        <taxon>Eukaryota</taxon>
        <taxon>Metazoa</taxon>
        <taxon>Ecdysozoa</taxon>
        <taxon>Nematoda</taxon>
        <taxon>Chromadorea</taxon>
        <taxon>Rhabditida</taxon>
        <taxon>Tylenchina</taxon>
        <taxon>Panagrolaimomorpha</taxon>
        <taxon>Panagrolaimoidea</taxon>
        <taxon>Panagrolaimidae</taxon>
        <taxon>Panagrolaimus</taxon>
    </lineage>
</organism>
<sequence length="79" mass="8790">MIPEDEMKASRSAASSSSSSTSSSSSSSKTSFKTDENEDNAIPSSQRSLLRPHRYLRRPYGDYRVDQAPNVELLSNYIN</sequence>